<evidence type="ECO:0000313" key="3">
    <source>
        <dbReference type="Proteomes" id="UP000751190"/>
    </source>
</evidence>
<feature type="compositionally biased region" description="Basic and acidic residues" evidence="1">
    <location>
        <begin position="263"/>
        <end position="274"/>
    </location>
</feature>
<keyword evidence="3" id="KW-1185">Reference proteome</keyword>
<feature type="compositionally biased region" description="Low complexity" evidence="1">
    <location>
        <begin position="117"/>
        <end position="131"/>
    </location>
</feature>
<feature type="region of interest" description="Disordered" evidence="1">
    <location>
        <begin position="260"/>
        <end position="321"/>
    </location>
</feature>
<proteinExistence type="predicted"/>
<feature type="region of interest" description="Disordered" evidence="1">
    <location>
        <begin position="811"/>
        <end position="907"/>
    </location>
</feature>
<gene>
    <name evidence="2" type="ORF">KFE25_006835</name>
</gene>
<comment type="caution">
    <text evidence="2">The sequence shown here is derived from an EMBL/GenBank/DDBJ whole genome shotgun (WGS) entry which is preliminary data.</text>
</comment>
<dbReference type="AlphaFoldDB" id="A0A8J6CHI2"/>
<feature type="compositionally biased region" description="Low complexity" evidence="1">
    <location>
        <begin position="811"/>
        <end position="828"/>
    </location>
</feature>
<feature type="region of interest" description="Disordered" evidence="1">
    <location>
        <begin position="912"/>
        <end position="931"/>
    </location>
</feature>
<evidence type="ECO:0000256" key="1">
    <source>
        <dbReference type="SAM" id="MobiDB-lite"/>
    </source>
</evidence>
<evidence type="ECO:0000313" key="2">
    <source>
        <dbReference type="EMBL" id="KAG8467783.1"/>
    </source>
</evidence>
<reference evidence="2" key="1">
    <citation type="submission" date="2021-05" db="EMBL/GenBank/DDBJ databases">
        <title>The genome of the haptophyte Pavlova lutheri (Diacronema luteri, Pavlovales) - a model for lipid biosynthesis in eukaryotic algae.</title>
        <authorList>
            <person name="Hulatt C.J."/>
            <person name="Posewitz M.C."/>
        </authorList>
    </citation>
    <scope>NUCLEOTIDE SEQUENCE</scope>
    <source>
        <strain evidence="2">NIVA-4/92</strain>
    </source>
</reference>
<feature type="compositionally biased region" description="Gly residues" evidence="1">
    <location>
        <begin position="893"/>
        <end position="904"/>
    </location>
</feature>
<name>A0A8J6CHI2_DIALT</name>
<accession>A0A8J6CHI2</accession>
<dbReference type="EMBL" id="JAGTXO010000005">
    <property type="protein sequence ID" value="KAG8467783.1"/>
    <property type="molecule type" value="Genomic_DNA"/>
</dbReference>
<organism evidence="2 3">
    <name type="scientific">Diacronema lutheri</name>
    <name type="common">Unicellular marine alga</name>
    <name type="synonym">Monochrysis lutheri</name>
    <dbReference type="NCBI Taxonomy" id="2081491"/>
    <lineage>
        <taxon>Eukaryota</taxon>
        <taxon>Haptista</taxon>
        <taxon>Haptophyta</taxon>
        <taxon>Pavlovophyceae</taxon>
        <taxon>Pavlovales</taxon>
        <taxon>Pavlovaceae</taxon>
        <taxon>Diacronema</taxon>
    </lineage>
</organism>
<feature type="region of interest" description="Disordered" evidence="1">
    <location>
        <begin position="117"/>
        <end position="137"/>
    </location>
</feature>
<sequence length="1023" mass="103826">MRAARRADGAARCVGVRDAGAAPALAALVCALSHLPYIRRAAFAAAGATGGAPGVVVAGATGGASRAADAPRIAAARALCAALARTLSELARSTRPVRIAELARALNGYAGEGGGRSADAAAGAATPPGAARPREPHAEVEACIVRVDGAGVVGEADLAERVRDALGTRPPPPLRVVCAVRAGAQLPHAPLALRVAAHGGAAAGAAARARDGCARPSRSTRAAIAQATVRRLTDVKVSASKVELLVYARVDTEEVAVDCGAHGPDHDADLDAPRRMRRPRTRRSTAQGMAVGARARRRPRRRRRSTPQATRGAPSSWRSRSGRLRGCAHLAAVPRAREGAAGRAHTEAVALVAAAARRTERLPWLYRGTSVSARDVGALVGCKCELPKEILEREMHALDARAIGCKCELPKEILEREMHALNARAIGCGARVLGAEAVDALAVAAQAVRAARTGRARAAAEAALRDAWGAHRGAGGARDVVLLVTCSSTRVNAAAVVVVPQNVARTGYAQLANPTRPSVCAAEVEEKTSALVASLAAVLQVEHRAAVGGPCEGAGRLRVDRVAESRTAALVIASGCIERALAAADEPLDLERAVAALAHDARRALRLRQVRAEMYAQLMGDTAAHGALVSLAASEPPRPTAPAGGARGVAPAAAAGAAAKRGPPEWEAKLVQSNGTRGSVPEAAFDALLVTLPDRARQKRVALGTAVASEMLAADARARNDLAAEHLTNATELLVVAHAPGVQRPPELLLVLPAADAQSARRFLVITFVAPPSVPAAVATGAAGPSAGSGAAGGACALTLDWATAFARAAGGRAAPQQRRAGRKAGAWQGRGRGGGARGGGAGRGGGGGGAGGATRRARAEPEDAPAGQAKRTRGGTAPARAHSAEHAARAPGAGGSGGVGSGAGSSAAAAAGATVDSRSRGAKASVQQRPPHLRETFKTIPVGPHAYTSAEKRERIFGAACEMNEHVINAYDVLADRVLGRMPADGGLPAQLLAVGETLCAAALQYYPSARGRRHATGSARR</sequence>
<feature type="compositionally biased region" description="Gly residues" evidence="1">
    <location>
        <begin position="829"/>
        <end position="853"/>
    </location>
</feature>
<protein>
    <submittedName>
        <fullName evidence="2">Uncharacterized protein</fullName>
    </submittedName>
</protein>
<dbReference type="Proteomes" id="UP000751190">
    <property type="component" value="Unassembled WGS sequence"/>
</dbReference>
<feature type="compositionally biased region" description="Basic residues" evidence="1">
    <location>
        <begin position="294"/>
        <end position="305"/>
    </location>
</feature>